<keyword evidence="3" id="KW-1185">Reference proteome</keyword>
<dbReference type="RefSeq" id="WP_349638065.1">
    <property type="nucleotide sequence ID" value="NZ_CP090958.1"/>
</dbReference>
<dbReference type="InterPro" id="IPR014710">
    <property type="entry name" value="RmlC-like_jellyroll"/>
</dbReference>
<feature type="domain" description="(S)-ureidoglycine aminohydrolase cupin" evidence="1">
    <location>
        <begin position="56"/>
        <end position="91"/>
    </location>
</feature>
<proteinExistence type="predicted"/>
<dbReference type="EMBL" id="CP090958">
    <property type="protein sequence ID" value="WGW11280.1"/>
    <property type="molecule type" value="Genomic_DNA"/>
</dbReference>
<evidence type="ECO:0000313" key="2">
    <source>
        <dbReference type="EMBL" id="WGW11280.1"/>
    </source>
</evidence>
<dbReference type="Gene3D" id="2.60.120.10">
    <property type="entry name" value="Jelly Rolls"/>
    <property type="match status" value="1"/>
</dbReference>
<dbReference type="SUPFAM" id="SSF51182">
    <property type="entry name" value="RmlC-like cupins"/>
    <property type="match status" value="1"/>
</dbReference>
<evidence type="ECO:0000259" key="1">
    <source>
        <dbReference type="Pfam" id="PF05899"/>
    </source>
</evidence>
<dbReference type="Proteomes" id="UP001209083">
    <property type="component" value="Chromosome"/>
</dbReference>
<evidence type="ECO:0000313" key="3">
    <source>
        <dbReference type="Proteomes" id="UP001209083"/>
    </source>
</evidence>
<sequence length="96" mass="10385">MTGGGPPPPSIPELVRAEDRMSFLYLERAAVHRDSNAITATDERGTVHIPAASPAYAEGKQTLSLKPGDIVRLAAGTQTWWTVTEPLRKVYLTPAD</sequence>
<reference evidence="2 3" key="1">
    <citation type="submission" date="2023-05" db="EMBL/GenBank/DDBJ databases">
        <title>Lithophilousrod everest ZFBP1038 complete genpme.</title>
        <authorList>
            <person name="Tian M."/>
        </authorList>
    </citation>
    <scope>NUCLEOTIDE SEQUENCE [LARGE SCALE GENOMIC DNA]</scope>
    <source>
        <strain evidence="2 3">ZFBP1038</strain>
    </source>
</reference>
<name>A0ABY8QQL4_9MICO</name>
<dbReference type="InterPro" id="IPR008579">
    <property type="entry name" value="UGlyAH_Cupin_dom"/>
</dbReference>
<accession>A0ABY8QQL4</accession>
<gene>
    <name evidence="2" type="ORF">LWF01_14455</name>
</gene>
<organism evidence="2 3">
    <name type="scientific">Saxibacter everestensis</name>
    <dbReference type="NCBI Taxonomy" id="2909229"/>
    <lineage>
        <taxon>Bacteria</taxon>
        <taxon>Bacillati</taxon>
        <taxon>Actinomycetota</taxon>
        <taxon>Actinomycetes</taxon>
        <taxon>Micrococcales</taxon>
        <taxon>Brevibacteriaceae</taxon>
        <taxon>Saxibacter</taxon>
    </lineage>
</organism>
<protein>
    <submittedName>
        <fullName evidence="2">Cupin domain-containing protein</fullName>
    </submittedName>
</protein>
<dbReference type="Pfam" id="PF05899">
    <property type="entry name" value="Cupin_3"/>
    <property type="match status" value="1"/>
</dbReference>
<dbReference type="InterPro" id="IPR011051">
    <property type="entry name" value="RmlC_Cupin_sf"/>
</dbReference>